<dbReference type="Pfam" id="PF01966">
    <property type="entry name" value="HD"/>
    <property type="match status" value="1"/>
</dbReference>
<keyword evidence="8" id="KW-0378">Hydrolase</keyword>
<dbReference type="InterPro" id="IPR043128">
    <property type="entry name" value="Rev_trsase/Diguanyl_cyclase"/>
</dbReference>
<keyword evidence="11" id="KW-0051">Antiviral defense</keyword>
<evidence type="ECO:0000256" key="7">
    <source>
        <dbReference type="ARBA" id="ARBA00022759"/>
    </source>
</evidence>
<proteinExistence type="inferred from homology"/>
<evidence type="ECO:0000313" key="15">
    <source>
        <dbReference type="Proteomes" id="UP000196803"/>
    </source>
</evidence>
<evidence type="ECO:0000256" key="6">
    <source>
        <dbReference type="ARBA" id="ARBA00022741"/>
    </source>
</evidence>
<reference evidence="14 15" key="1">
    <citation type="submission" date="2017-05" db="EMBL/GenBank/DDBJ databases">
        <authorList>
            <person name="Varghese N."/>
            <person name="Submissions S."/>
        </authorList>
    </citation>
    <scope>NUCLEOTIDE SEQUENCE [LARGE SCALE GENOMIC DNA]</scope>
    <source>
        <strain evidence="14 15">MACB1020</strain>
    </source>
</reference>
<evidence type="ECO:0000256" key="12">
    <source>
        <dbReference type="ARBA" id="ARBA00032922"/>
    </source>
</evidence>
<dbReference type="Gene3D" id="1.10.3210.10">
    <property type="entry name" value="Hypothetical protein af1432"/>
    <property type="match status" value="1"/>
</dbReference>
<protein>
    <recommendedName>
        <fullName evidence="3">CRISPR system single-strand-specific deoxyribonuclease Cas10/Csm1 (subtype III-A)</fullName>
    </recommendedName>
    <alternativeName>
        <fullName evidence="12">Cyclic oligoadenylate synthase</fullName>
    </alternativeName>
</protein>
<evidence type="ECO:0000256" key="1">
    <source>
        <dbReference type="ARBA" id="ARBA00001968"/>
    </source>
</evidence>
<evidence type="ECO:0000256" key="8">
    <source>
        <dbReference type="ARBA" id="ARBA00022801"/>
    </source>
</evidence>
<evidence type="ECO:0000256" key="5">
    <source>
        <dbReference type="ARBA" id="ARBA00022722"/>
    </source>
</evidence>
<dbReference type="RefSeq" id="WP_015909003.1">
    <property type="nucleotide sequence ID" value="NZ_FUZJ01000001.1"/>
</dbReference>
<keyword evidence="5" id="KW-0540">Nuclease</keyword>
<keyword evidence="4" id="KW-0808">Transferase</keyword>
<dbReference type="EMBL" id="FXXC01000001">
    <property type="protein sequence ID" value="SMR91247.1"/>
    <property type="molecule type" value="Genomic_DNA"/>
</dbReference>
<dbReference type="Gene3D" id="3.30.70.270">
    <property type="match status" value="1"/>
</dbReference>
<dbReference type="InterPro" id="IPR006674">
    <property type="entry name" value="HD_domain"/>
</dbReference>
<dbReference type="Pfam" id="PF18211">
    <property type="entry name" value="Csm1_B"/>
    <property type="match status" value="1"/>
</dbReference>
<sequence>MIFYNAYQTEDKILDYNIFLGAILHDIGKFYMRTENSEAKITISREYDVFFKEAGKHAPRHEDWGAYYVQQILPERFKKEILKDVTNLILYHHKPSSYGQYLISVADKISASVDRKDIEEDDTSADKSKYLISILSQICLDQNEKSSRKTYYKNLTKRYEIKYPTDSFYSNARNDYQNLWEDFSKKALILKDKFEKSLNEIHFDLEEYASAIYNLIRIYTYNIPSAFYYSKPDISLWAHSKSTAAIAFCLDRQLKKEFSQENERVRVLESINTKILSGRGSSIKKGEFPYFCLVKGDISGIQDFVFDTKMDGALKALKAKSFYISFLLDTVARFILKKENMPICNLIFNGGGHFYLLMPAYFAEKVEDYQKEIDKLLFKAHRGSISILLETDIVDLYDFSGNFGNCFDRVSSKIYRKKISKFRNVIENQKLKFFEPYEDYEQKCPHCHRALRPREDDPDFCPFCESFVEFGEKLMKSDFIKESWGEQIEYSDFKNIEDIFEAFGRKIEFSNYSEKVINPVTNTIVIDRNRLEKLLEKNNNLENRKKSDDKFEIDFYEALDISTHAPFKDEINLKTIDEISNSSKGIKTWGIVRGDVDNLGRIFKEGLGDDNSISRVMTLSEEFSLFFGYYFNKLVSQQNGNIVVIYAGGDDFCILGQWDVLPHTAHKIYTEFRSFSCHNPDITLSMGFEIAPDKKYPIYRVAIVCGDHLDKAKEYQREDGRKKDCFAFGGNFVGWEDYEDVEKLKEVIADLIGSKNVSKALINGIYAVCNLKKMTQTQEELFKSWRFVYFMARLKERYKKYSKELEDILPKIIDKKSNSLYKHSYLAARWAELELRR</sequence>
<dbReference type="PANTHER" id="PTHR36528">
    <property type="entry name" value="CRISPR SYSTEM SINGLE-STRAND-SPECIFIC DEOXYRIBONUCLEASE CAS10/CSM1 (SUBTYPE III-A)"/>
    <property type="match status" value="1"/>
</dbReference>
<evidence type="ECO:0000256" key="9">
    <source>
        <dbReference type="ARBA" id="ARBA00022839"/>
    </source>
</evidence>
<gene>
    <name evidence="14" type="ORF">SAMN05216240_0330</name>
</gene>
<feature type="domain" description="GGDEF" evidence="13">
    <location>
        <begin position="587"/>
        <end position="729"/>
    </location>
</feature>
<dbReference type="InterPro" id="IPR013408">
    <property type="entry name" value="Cas10/Csm1"/>
</dbReference>
<dbReference type="InterPro" id="IPR041062">
    <property type="entry name" value="Csm1_B"/>
</dbReference>
<accession>A0ABY1S5U5</accession>
<comment type="cofactor">
    <cofactor evidence="1">
        <name>a divalent metal cation</name>
        <dbReference type="ChEBI" id="CHEBI:60240"/>
    </cofactor>
</comment>
<evidence type="ECO:0000256" key="4">
    <source>
        <dbReference type="ARBA" id="ARBA00022679"/>
    </source>
</evidence>
<dbReference type="SUPFAM" id="SSF109604">
    <property type="entry name" value="HD-domain/PDEase-like"/>
    <property type="match status" value="1"/>
</dbReference>
<name>A0ABY1S5U5_CALBS</name>
<keyword evidence="6" id="KW-0547">Nucleotide-binding</keyword>
<comment type="similarity">
    <text evidence="2">Belongs to the CRISPR-associated Cas10/Csm1 family.</text>
</comment>
<keyword evidence="9" id="KW-0269">Exonuclease</keyword>
<evidence type="ECO:0000259" key="13">
    <source>
        <dbReference type="PROSITE" id="PS50887"/>
    </source>
</evidence>
<dbReference type="Pfam" id="PF22335">
    <property type="entry name" value="Cas10-Cmr2_palm2"/>
    <property type="match status" value="1"/>
</dbReference>
<keyword evidence="10" id="KW-0067">ATP-binding</keyword>
<evidence type="ECO:0000256" key="10">
    <source>
        <dbReference type="ARBA" id="ARBA00022840"/>
    </source>
</evidence>
<dbReference type="NCBIfam" id="TIGR02578">
    <property type="entry name" value="cas_TM1811_Csm1"/>
    <property type="match status" value="1"/>
</dbReference>
<evidence type="ECO:0000256" key="11">
    <source>
        <dbReference type="ARBA" id="ARBA00023118"/>
    </source>
</evidence>
<dbReference type="InterPro" id="IPR000160">
    <property type="entry name" value="GGDEF_dom"/>
</dbReference>
<comment type="caution">
    <text evidence="14">The sequence shown here is derived from an EMBL/GenBank/DDBJ whole genome shotgun (WGS) entry which is preliminary data.</text>
</comment>
<dbReference type="PANTHER" id="PTHR36528:SF1">
    <property type="entry name" value="CRISPR SYSTEM SINGLE-STRAND-SPECIFIC DEOXYRIBONUCLEASE CAS10_CSM1 (SUBTYPE III-A)"/>
    <property type="match status" value="1"/>
</dbReference>
<dbReference type="Proteomes" id="UP000196803">
    <property type="component" value="Unassembled WGS sequence"/>
</dbReference>
<dbReference type="InterPro" id="IPR054767">
    <property type="entry name" value="Cas10-Cmr2_palm2"/>
</dbReference>
<keyword evidence="7" id="KW-0255">Endonuclease</keyword>
<keyword evidence="15" id="KW-1185">Reference proteome</keyword>
<evidence type="ECO:0000256" key="3">
    <source>
        <dbReference type="ARBA" id="ARBA00014333"/>
    </source>
</evidence>
<evidence type="ECO:0000256" key="2">
    <source>
        <dbReference type="ARBA" id="ARBA00005700"/>
    </source>
</evidence>
<dbReference type="GeneID" id="31774059"/>
<organism evidence="14 15">
    <name type="scientific">Caldicellulosiruptor bescii</name>
    <name type="common">Anaerocellum thermophilum</name>
    <dbReference type="NCBI Taxonomy" id="31899"/>
    <lineage>
        <taxon>Bacteria</taxon>
        <taxon>Bacillati</taxon>
        <taxon>Bacillota</taxon>
        <taxon>Bacillota incertae sedis</taxon>
        <taxon>Caldicellulosiruptorales</taxon>
        <taxon>Caldicellulosiruptoraceae</taxon>
        <taxon>Caldicellulosiruptor</taxon>
    </lineage>
</organism>
<evidence type="ECO:0000313" key="14">
    <source>
        <dbReference type="EMBL" id="SMR91247.1"/>
    </source>
</evidence>
<dbReference type="InterPro" id="IPR052117">
    <property type="entry name" value="Cas10/Csm1_subtype-III-A"/>
</dbReference>
<dbReference type="PROSITE" id="PS50887">
    <property type="entry name" value="GGDEF"/>
    <property type="match status" value="1"/>
</dbReference>